<keyword evidence="2" id="KW-1185">Reference proteome</keyword>
<protein>
    <submittedName>
        <fullName evidence="1">Uncharacterized protein</fullName>
    </submittedName>
</protein>
<evidence type="ECO:0000313" key="1">
    <source>
        <dbReference type="EMBL" id="KAH0819381.1"/>
    </source>
</evidence>
<gene>
    <name evidence="1" type="ORF">GEV33_003410</name>
</gene>
<comment type="caution">
    <text evidence="1">The sequence shown here is derived from an EMBL/GenBank/DDBJ whole genome shotgun (WGS) entry which is preliminary data.</text>
</comment>
<reference evidence="1" key="2">
    <citation type="submission" date="2021-08" db="EMBL/GenBank/DDBJ databases">
        <authorList>
            <person name="Eriksson T."/>
        </authorList>
    </citation>
    <scope>NUCLEOTIDE SEQUENCE</scope>
    <source>
        <strain evidence="1">Stoneville</strain>
        <tissue evidence="1">Whole head</tissue>
    </source>
</reference>
<dbReference type="Proteomes" id="UP000719412">
    <property type="component" value="Unassembled WGS sequence"/>
</dbReference>
<evidence type="ECO:0000313" key="2">
    <source>
        <dbReference type="Proteomes" id="UP000719412"/>
    </source>
</evidence>
<accession>A0A8J6LNK5</accession>
<organism evidence="1 2">
    <name type="scientific">Tenebrio molitor</name>
    <name type="common">Yellow mealworm beetle</name>
    <dbReference type="NCBI Taxonomy" id="7067"/>
    <lineage>
        <taxon>Eukaryota</taxon>
        <taxon>Metazoa</taxon>
        <taxon>Ecdysozoa</taxon>
        <taxon>Arthropoda</taxon>
        <taxon>Hexapoda</taxon>
        <taxon>Insecta</taxon>
        <taxon>Pterygota</taxon>
        <taxon>Neoptera</taxon>
        <taxon>Endopterygota</taxon>
        <taxon>Coleoptera</taxon>
        <taxon>Polyphaga</taxon>
        <taxon>Cucujiformia</taxon>
        <taxon>Tenebrionidae</taxon>
        <taxon>Tenebrio</taxon>
    </lineage>
</organism>
<reference evidence="1" key="1">
    <citation type="journal article" date="2020" name="J Insects Food Feed">
        <title>The yellow mealworm (Tenebrio molitor) genome: a resource for the emerging insects as food and feed industry.</title>
        <authorList>
            <person name="Eriksson T."/>
            <person name="Andere A."/>
            <person name="Kelstrup H."/>
            <person name="Emery V."/>
            <person name="Picard C."/>
        </authorList>
    </citation>
    <scope>NUCLEOTIDE SEQUENCE</scope>
    <source>
        <strain evidence="1">Stoneville</strain>
        <tissue evidence="1">Whole head</tissue>
    </source>
</reference>
<sequence>MQQFNKNIFTRTPFLFFRKTKRCFHLLGSVYINGSVMLNRPAPAHPSHHHHHGHRLFKTWTLTALDSSNHEQVTGLSAKDDRLLPLTLHTQQQQQQR</sequence>
<proteinExistence type="predicted"/>
<name>A0A8J6LNK5_TENMO</name>
<dbReference type="EMBL" id="JABDTM020014696">
    <property type="protein sequence ID" value="KAH0819381.1"/>
    <property type="molecule type" value="Genomic_DNA"/>
</dbReference>
<dbReference type="AlphaFoldDB" id="A0A8J6LNK5"/>